<dbReference type="Pfam" id="PF13181">
    <property type="entry name" value="TPR_8"/>
    <property type="match status" value="1"/>
</dbReference>
<dbReference type="InterPro" id="IPR011990">
    <property type="entry name" value="TPR-like_helical_dom_sf"/>
</dbReference>
<keyword evidence="2 3" id="KW-0802">TPR repeat</keyword>
<dbReference type="PROSITE" id="PS50005">
    <property type="entry name" value="TPR"/>
    <property type="match status" value="1"/>
</dbReference>
<proteinExistence type="predicted"/>
<dbReference type="PANTHER" id="PTHR45641">
    <property type="entry name" value="TETRATRICOPEPTIDE REPEAT PROTEIN (AFU_ORTHOLOGUE AFUA_6G03870)"/>
    <property type="match status" value="1"/>
</dbReference>
<gene>
    <name evidence="5" type="ORF">BSTOLATCC_MIC298</name>
</gene>
<evidence type="ECO:0000256" key="3">
    <source>
        <dbReference type="PROSITE-ProRule" id="PRU00339"/>
    </source>
</evidence>
<protein>
    <recommendedName>
        <fullName evidence="7">Tetratricopeptide repeat protein</fullName>
    </recommendedName>
</protein>
<dbReference type="InterPro" id="IPR019734">
    <property type="entry name" value="TPR_rpt"/>
</dbReference>
<feature type="region of interest" description="Disordered" evidence="4">
    <location>
        <begin position="265"/>
        <end position="304"/>
    </location>
</feature>
<dbReference type="EMBL" id="CAJZBQ010000001">
    <property type="protein sequence ID" value="CAG9310087.1"/>
    <property type="molecule type" value="Genomic_DNA"/>
</dbReference>
<dbReference type="Gene3D" id="1.25.40.10">
    <property type="entry name" value="Tetratricopeptide repeat domain"/>
    <property type="match status" value="1"/>
</dbReference>
<dbReference type="Pfam" id="PF13374">
    <property type="entry name" value="TPR_10"/>
    <property type="match status" value="1"/>
</dbReference>
<dbReference type="AlphaFoldDB" id="A0AAU9I9S3"/>
<evidence type="ECO:0000256" key="2">
    <source>
        <dbReference type="ARBA" id="ARBA00022803"/>
    </source>
</evidence>
<reference evidence="5" key="1">
    <citation type="submission" date="2021-09" db="EMBL/GenBank/DDBJ databases">
        <authorList>
            <consortium name="AG Swart"/>
            <person name="Singh M."/>
            <person name="Singh A."/>
            <person name="Seah K."/>
            <person name="Emmerich C."/>
        </authorList>
    </citation>
    <scope>NUCLEOTIDE SEQUENCE</scope>
    <source>
        <strain evidence="5">ATCC30299</strain>
    </source>
</reference>
<dbReference type="SMART" id="SM00028">
    <property type="entry name" value="TPR"/>
    <property type="match status" value="2"/>
</dbReference>
<evidence type="ECO:0008006" key="7">
    <source>
        <dbReference type="Google" id="ProtNLM"/>
    </source>
</evidence>
<dbReference type="SUPFAM" id="SSF48452">
    <property type="entry name" value="TPR-like"/>
    <property type="match status" value="1"/>
</dbReference>
<keyword evidence="6" id="KW-1185">Reference proteome</keyword>
<dbReference type="PANTHER" id="PTHR45641:SF19">
    <property type="entry name" value="NEPHROCYSTIN-3"/>
    <property type="match status" value="1"/>
</dbReference>
<evidence type="ECO:0000313" key="5">
    <source>
        <dbReference type="EMBL" id="CAG9310087.1"/>
    </source>
</evidence>
<feature type="region of interest" description="Disordered" evidence="4">
    <location>
        <begin position="330"/>
        <end position="374"/>
    </location>
</feature>
<feature type="compositionally biased region" description="Basic and acidic residues" evidence="4">
    <location>
        <begin position="284"/>
        <end position="301"/>
    </location>
</feature>
<keyword evidence="1" id="KW-0677">Repeat</keyword>
<comment type="caution">
    <text evidence="5">The sequence shown here is derived from an EMBL/GenBank/DDBJ whole genome shotgun (WGS) entry which is preliminary data.</text>
</comment>
<evidence type="ECO:0000313" key="6">
    <source>
        <dbReference type="Proteomes" id="UP001162131"/>
    </source>
</evidence>
<evidence type="ECO:0000256" key="1">
    <source>
        <dbReference type="ARBA" id="ARBA00022737"/>
    </source>
</evidence>
<feature type="compositionally biased region" description="Basic and acidic residues" evidence="4">
    <location>
        <begin position="332"/>
        <end position="345"/>
    </location>
</feature>
<organism evidence="5 6">
    <name type="scientific">Blepharisma stoltei</name>
    <dbReference type="NCBI Taxonomy" id="1481888"/>
    <lineage>
        <taxon>Eukaryota</taxon>
        <taxon>Sar</taxon>
        <taxon>Alveolata</taxon>
        <taxon>Ciliophora</taxon>
        <taxon>Postciliodesmatophora</taxon>
        <taxon>Heterotrichea</taxon>
        <taxon>Heterotrichida</taxon>
        <taxon>Blepharismidae</taxon>
        <taxon>Blepharisma</taxon>
    </lineage>
</organism>
<accession>A0AAU9I9S3</accession>
<sequence>MEEKINVLKREGNYKQAIEILEQDFITLDKRSAEYQETTTSLCELYNLHAMDKLHQGAQNEALSLLKKAEELSGANPDLLSATYNNYACYYKKQAKYRTALKFLQDALSINPTGDVHLNLCAVSSLIGKHDKALEYAMQAVILIQDEAFQAAYEQDFATIDIRAPILAIAFHNVAVEMEYLKRYEESLDYYRRSVDFAEKYLSKGHSVIDNLKNAYDSAVKTSNFRKTRLRNKERNENFKRIIVRAENKSKSPFIENRELSPFLLRAKTPESKPPSSNGPRMPATERNKNIEKKPKNDKQAHYTFHNRKYLAAKTSRGKIDDLVQYVQTEPSNDHLDTSEEDNPRPRKSPVPFSQEKLKEYQNQIKSGRSNKKLDEYRENFLMDKNIKSFVADLKNRFKDIVENTEK</sequence>
<name>A0AAU9I9S3_9CILI</name>
<feature type="repeat" description="TPR" evidence="3">
    <location>
        <begin position="81"/>
        <end position="114"/>
    </location>
</feature>
<evidence type="ECO:0000256" key="4">
    <source>
        <dbReference type="SAM" id="MobiDB-lite"/>
    </source>
</evidence>
<dbReference type="Proteomes" id="UP001162131">
    <property type="component" value="Unassembled WGS sequence"/>
</dbReference>